<keyword evidence="3" id="KW-1185">Reference proteome</keyword>
<organism evidence="2 3">
    <name type="scientific">Sinanodonta woodiana</name>
    <name type="common">Chinese pond mussel</name>
    <name type="synonym">Anodonta woodiana</name>
    <dbReference type="NCBI Taxonomy" id="1069815"/>
    <lineage>
        <taxon>Eukaryota</taxon>
        <taxon>Metazoa</taxon>
        <taxon>Spiralia</taxon>
        <taxon>Lophotrochozoa</taxon>
        <taxon>Mollusca</taxon>
        <taxon>Bivalvia</taxon>
        <taxon>Autobranchia</taxon>
        <taxon>Heteroconchia</taxon>
        <taxon>Palaeoheterodonta</taxon>
        <taxon>Unionida</taxon>
        <taxon>Unionoidea</taxon>
        <taxon>Unionidae</taxon>
        <taxon>Unioninae</taxon>
        <taxon>Sinanodonta</taxon>
    </lineage>
</organism>
<feature type="region of interest" description="Disordered" evidence="1">
    <location>
        <begin position="596"/>
        <end position="615"/>
    </location>
</feature>
<protein>
    <submittedName>
        <fullName evidence="2">Uncharacterized protein</fullName>
    </submittedName>
</protein>
<proteinExistence type="predicted"/>
<reference evidence="2 3" key="1">
    <citation type="submission" date="2024-11" db="EMBL/GenBank/DDBJ databases">
        <title>Chromosome-level genome assembly of the freshwater bivalve Anodonta woodiana.</title>
        <authorList>
            <person name="Chen X."/>
        </authorList>
    </citation>
    <scope>NUCLEOTIDE SEQUENCE [LARGE SCALE GENOMIC DNA]</scope>
    <source>
        <strain evidence="2">MN2024</strain>
        <tissue evidence="2">Gills</tissue>
    </source>
</reference>
<feature type="region of interest" description="Disordered" evidence="1">
    <location>
        <begin position="294"/>
        <end position="321"/>
    </location>
</feature>
<feature type="compositionally biased region" description="Basic and acidic residues" evidence="1">
    <location>
        <begin position="388"/>
        <end position="405"/>
    </location>
</feature>
<feature type="compositionally biased region" description="Low complexity" evidence="1">
    <location>
        <begin position="406"/>
        <end position="417"/>
    </location>
</feature>
<feature type="region of interest" description="Disordered" evidence="1">
    <location>
        <begin position="629"/>
        <end position="708"/>
    </location>
</feature>
<feature type="region of interest" description="Disordered" evidence="1">
    <location>
        <begin position="933"/>
        <end position="953"/>
    </location>
</feature>
<name>A0ABD3UVL4_SINWO</name>
<feature type="compositionally biased region" description="Polar residues" evidence="1">
    <location>
        <begin position="294"/>
        <end position="313"/>
    </location>
</feature>
<sequence length="1009" mass="112960">MPHLDIQVVGFSDQSSEISFLTVPNNSPKSAYFIQHSDKPVTDEDPVVLPRNDTKINQPGKGDPLNEKEKVPIVIIGQRQSTCTMTILPEITSKPVRVTTTNSNDVEVTKCAMSELLNPIPALEKVLNPEKKQSNSQNTTPSSNISDEVSVIGRNIMSHDATKIYLHNILDFNPGIVKHTGLSCDKCVHRLNDQKPWKYSDTLHLRISRWIHTVQNATCSSKQCEPPLFEATSNLDKTSPDSQISLTEVSAGEKPDVLKSNEGIRENENVHIKQLMSPSRIQCNLDDAIDNGKYDSSLTNETHTDTASASQPDSSKKISTTSTSRVRPILKCWSDIWPLSTNAYLQRKEISCKLKNSPEENPKEGNHKEVKEKTNILVTGIMNVDSIGMKENEQEKTEVNEKIEENTLSSNSSFSTLDNLEAKSSRSDITPEMHPVKDTSESKHLNTLLDDSNILSHGIKSIEVIGPHQTLKTRDVPCVLVFPSIPCEPSVQDVTCSPDVYSVPVIPSVTGLPSIQDGPSSPDVHSVLDLPNVPKGPDITRVQVTGADVGKYEHLNSPGLAEGENYFFQAMVDKRYNRWKRRRQKKENIIRPKTCLPPAYINTSSSSEEDVQRRAASGYGSCIQNVVNSNTDFDRRRRKTGKKRSSGKGNRKCSHTKISKEDKLAKLNGYDASSEYTSSEKDEVQGSESDCDDNRSHTNSDINLNSDDNIFPVMKQQKHSSMSTIDVTSSDLLDVLGNNLWLPPINDQMTSSEKNTYPIDMGQPDINETHLLKLNTKKSASSSKQPGLKEALHKKVHRQAIEISRSKSRVTKQSISSWIKNSQDTSGDNKHYKYIPDKHNAADEKPYLPMLIQNKRDQTFLKLGNRPHVVAREVSRPTINQVPRKTCGVSAKGVSNYRHGSDPRRKRMRPRVQMSTTVTHLLPYNRKSDVRSVSKNHVQQKTVTPQSSRAGSLEGNRRFNLQRETESTVSNLSFTPAFTFSIFKLPLDYKLRNEKWNNNIIGHALQNRI</sequence>
<feature type="compositionally biased region" description="Low complexity" evidence="1">
    <location>
        <begin position="134"/>
        <end position="146"/>
    </location>
</feature>
<feature type="compositionally biased region" description="Basic residues" evidence="1">
    <location>
        <begin position="636"/>
        <end position="657"/>
    </location>
</feature>
<feature type="compositionally biased region" description="Polar residues" evidence="1">
    <location>
        <begin position="933"/>
        <end position="950"/>
    </location>
</feature>
<accession>A0ABD3UVL4</accession>
<evidence type="ECO:0000256" key="1">
    <source>
        <dbReference type="SAM" id="MobiDB-lite"/>
    </source>
</evidence>
<evidence type="ECO:0000313" key="3">
    <source>
        <dbReference type="Proteomes" id="UP001634394"/>
    </source>
</evidence>
<evidence type="ECO:0000313" key="2">
    <source>
        <dbReference type="EMBL" id="KAL3852247.1"/>
    </source>
</evidence>
<feature type="region of interest" description="Disordered" evidence="1">
    <location>
        <begin position="388"/>
        <end position="443"/>
    </location>
</feature>
<feature type="region of interest" description="Disordered" evidence="1">
    <location>
        <begin position="126"/>
        <end position="146"/>
    </location>
</feature>
<comment type="caution">
    <text evidence="2">The sequence shown here is derived from an EMBL/GenBank/DDBJ whole genome shotgun (WGS) entry which is preliminary data.</text>
</comment>
<feature type="region of interest" description="Disordered" evidence="1">
    <location>
        <begin position="42"/>
        <end position="66"/>
    </location>
</feature>
<dbReference type="EMBL" id="JBJQND010000015">
    <property type="protein sequence ID" value="KAL3852247.1"/>
    <property type="molecule type" value="Genomic_DNA"/>
</dbReference>
<gene>
    <name evidence="2" type="ORF">ACJMK2_015915</name>
</gene>
<feature type="compositionally biased region" description="Low complexity" evidence="1">
    <location>
        <begin position="699"/>
        <end position="708"/>
    </location>
</feature>
<feature type="compositionally biased region" description="Basic and acidic residues" evidence="1">
    <location>
        <begin position="420"/>
        <end position="443"/>
    </location>
</feature>
<dbReference type="Proteomes" id="UP001634394">
    <property type="component" value="Unassembled WGS sequence"/>
</dbReference>
<feature type="region of interest" description="Disordered" evidence="1">
    <location>
        <begin position="891"/>
        <end position="912"/>
    </location>
</feature>
<dbReference type="AlphaFoldDB" id="A0ABD3UVL4"/>